<gene>
    <name evidence="2" type="ORF">GCM10023224_28840</name>
</gene>
<organism evidence="2 3">
    <name type="scientific">Streptomonospora halophila</name>
    <dbReference type="NCBI Taxonomy" id="427369"/>
    <lineage>
        <taxon>Bacteria</taxon>
        <taxon>Bacillati</taxon>
        <taxon>Actinomycetota</taxon>
        <taxon>Actinomycetes</taxon>
        <taxon>Streptosporangiales</taxon>
        <taxon>Nocardiopsidaceae</taxon>
        <taxon>Streptomonospora</taxon>
    </lineage>
</organism>
<keyword evidence="3" id="KW-1185">Reference proteome</keyword>
<evidence type="ECO:0000313" key="2">
    <source>
        <dbReference type="EMBL" id="GAA4944154.1"/>
    </source>
</evidence>
<evidence type="ECO:0000313" key="3">
    <source>
        <dbReference type="Proteomes" id="UP001499993"/>
    </source>
</evidence>
<feature type="region of interest" description="Disordered" evidence="1">
    <location>
        <begin position="44"/>
        <end position="64"/>
    </location>
</feature>
<name>A0ABP9GRB6_9ACTN</name>
<dbReference type="Proteomes" id="UP001499993">
    <property type="component" value="Unassembled WGS sequence"/>
</dbReference>
<dbReference type="EMBL" id="BAABIK010000014">
    <property type="protein sequence ID" value="GAA4944154.1"/>
    <property type="molecule type" value="Genomic_DNA"/>
</dbReference>
<comment type="caution">
    <text evidence="2">The sequence shown here is derived from an EMBL/GenBank/DDBJ whole genome shotgun (WGS) entry which is preliminary data.</text>
</comment>
<protein>
    <submittedName>
        <fullName evidence="2">Uncharacterized protein</fullName>
    </submittedName>
</protein>
<reference evidence="3" key="1">
    <citation type="journal article" date="2019" name="Int. J. Syst. Evol. Microbiol.">
        <title>The Global Catalogue of Microorganisms (GCM) 10K type strain sequencing project: providing services to taxonomists for standard genome sequencing and annotation.</title>
        <authorList>
            <consortium name="The Broad Institute Genomics Platform"/>
            <consortium name="The Broad Institute Genome Sequencing Center for Infectious Disease"/>
            <person name="Wu L."/>
            <person name="Ma J."/>
        </authorList>
    </citation>
    <scope>NUCLEOTIDE SEQUENCE [LARGE SCALE GENOMIC DNA]</scope>
    <source>
        <strain evidence="3">JCM 18123</strain>
    </source>
</reference>
<accession>A0ABP9GRB6</accession>
<sequence>MRKASVGAVARWPQRPDATRSTFPVRALARPRVLLASAPASMATLSARPHHRPGTIDRCQDLPRLSHRPRNRHILVALAPGDRIAAQIPVVENLLGPLDIDGP</sequence>
<proteinExistence type="predicted"/>
<evidence type="ECO:0000256" key="1">
    <source>
        <dbReference type="SAM" id="MobiDB-lite"/>
    </source>
</evidence>